<dbReference type="Proteomes" id="UP000597762">
    <property type="component" value="Unassembled WGS sequence"/>
</dbReference>
<evidence type="ECO:0000256" key="2">
    <source>
        <dbReference type="SAM" id="SignalP"/>
    </source>
</evidence>
<evidence type="ECO:0000313" key="4">
    <source>
        <dbReference type="Proteomes" id="UP000597762"/>
    </source>
</evidence>
<feature type="transmembrane region" description="Helical" evidence="1">
    <location>
        <begin position="44"/>
        <end position="60"/>
    </location>
</feature>
<name>A0A812DH93_ACAPH</name>
<keyword evidence="4" id="KW-1185">Reference proteome</keyword>
<evidence type="ECO:0000313" key="3">
    <source>
        <dbReference type="EMBL" id="CAE1300905.1"/>
    </source>
</evidence>
<dbReference type="AlphaFoldDB" id="A0A812DH93"/>
<keyword evidence="2" id="KW-0732">Signal</keyword>
<dbReference type="EMBL" id="CAHIKZ030003485">
    <property type="protein sequence ID" value="CAE1300905.1"/>
    <property type="molecule type" value="Genomic_DNA"/>
</dbReference>
<reference evidence="3" key="1">
    <citation type="submission" date="2021-01" db="EMBL/GenBank/DDBJ databases">
        <authorList>
            <person name="Li R."/>
            <person name="Bekaert M."/>
        </authorList>
    </citation>
    <scope>NUCLEOTIDE SEQUENCE</scope>
    <source>
        <strain evidence="3">Farmed</strain>
    </source>
</reference>
<feature type="chain" id="PRO_5033007495" evidence="2">
    <location>
        <begin position="21"/>
        <end position="235"/>
    </location>
</feature>
<accession>A0A812DH93</accession>
<protein>
    <submittedName>
        <fullName evidence="3">Uncharacterized protein</fullName>
    </submittedName>
</protein>
<organism evidence="3 4">
    <name type="scientific">Acanthosepion pharaonis</name>
    <name type="common">Pharaoh cuttlefish</name>
    <name type="synonym">Sepia pharaonis</name>
    <dbReference type="NCBI Taxonomy" id="158019"/>
    <lineage>
        <taxon>Eukaryota</taxon>
        <taxon>Metazoa</taxon>
        <taxon>Spiralia</taxon>
        <taxon>Lophotrochozoa</taxon>
        <taxon>Mollusca</taxon>
        <taxon>Cephalopoda</taxon>
        <taxon>Coleoidea</taxon>
        <taxon>Decapodiformes</taxon>
        <taxon>Sepiida</taxon>
        <taxon>Sepiina</taxon>
        <taxon>Sepiidae</taxon>
        <taxon>Acanthosepion</taxon>
    </lineage>
</organism>
<proteinExistence type="predicted"/>
<evidence type="ECO:0000256" key="1">
    <source>
        <dbReference type="SAM" id="Phobius"/>
    </source>
</evidence>
<feature type="signal peptide" evidence="2">
    <location>
        <begin position="1"/>
        <end position="20"/>
    </location>
</feature>
<keyword evidence="1" id="KW-1133">Transmembrane helix</keyword>
<sequence>MITSLVFLNTIFSLCSQALAAKISITSAQGLLSSISERDGENSLSYIIIYLFIYLFIFFFRQTAALWSDTSRTNPHHRQRRVRAGALLRGLRNADDNCTIDPRLTLVQHNFCTDFLFNRPTQKVLLLAIAASLAAPPHYQALVQSIDYQDIAGEIRHLLQQMVHSGLPSIFPIRLVLRDSFLCGGRFNSCGLRPHNNASIFSADNRPKNDQPLHTSNISEVLLGLGSPCLLLLHG</sequence>
<keyword evidence="1" id="KW-0472">Membrane</keyword>
<keyword evidence="1" id="KW-0812">Transmembrane</keyword>
<gene>
    <name evidence="3" type="ORF">SPHA_54108</name>
</gene>
<comment type="caution">
    <text evidence="3">The sequence shown here is derived from an EMBL/GenBank/DDBJ whole genome shotgun (WGS) entry which is preliminary data.</text>
</comment>